<dbReference type="PROSITE" id="PS50294">
    <property type="entry name" value="WD_REPEATS_REGION"/>
    <property type="match status" value="2"/>
</dbReference>
<organism evidence="1 2">
    <name type="scientific">Durusdinium trenchii</name>
    <dbReference type="NCBI Taxonomy" id="1381693"/>
    <lineage>
        <taxon>Eukaryota</taxon>
        <taxon>Sar</taxon>
        <taxon>Alveolata</taxon>
        <taxon>Dinophyceae</taxon>
        <taxon>Suessiales</taxon>
        <taxon>Symbiodiniaceae</taxon>
        <taxon>Durusdinium</taxon>
    </lineage>
</organism>
<dbReference type="EMBL" id="CAXAMM010000459">
    <property type="protein sequence ID" value="CAK8987577.1"/>
    <property type="molecule type" value="Genomic_DNA"/>
</dbReference>
<dbReference type="PROSITE" id="PS50082">
    <property type="entry name" value="WD_REPEATS_2"/>
    <property type="match status" value="2"/>
</dbReference>
<reference evidence="1 2" key="1">
    <citation type="submission" date="2024-02" db="EMBL/GenBank/DDBJ databases">
        <authorList>
            <person name="Chen Y."/>
            <person name="Shah S."/>
            <person name="Dougan E. K."/>
            <person name="Thang M."/>
            <person name="Chan C."/>
        </authorList>
    </citation>
    <scope>NUCLEOTIDE SEQUENCE [LARGE SCALE GENOMIC DNA]</scope>
</reference>
<dbReference type="Pfam" id="PF00400">
    <property type="entry name" value="WD40"/>
    <property type="match status" value="4"/>
</dbReference>
<dbReference type="PANTHER" id="PTHR22838">
    <property type="entry name" value="WD REPEAT PROTEIN 26-RELATED"/>
    <property type="match status" value="1"/>
</dbReference>
<dbReference type="Gene3D" id="2.130.10.10">
    <property type="entry name" value="YVTN repeat-like/Quinoprotein amine dehydrogenase"/>
    <property type="match status" value="1"/>
</dbReference>
<accession>A0ABP0HC20</accession>
<protein>
    <submittedName>
        <fullName evidence="1">WD repeat-containing protein DDB_G0349043</fullName>
    </submittedName>
</protein>
<dbReference type="InterPro" id="IPR001680">
    <property type="entry name" value="WD40_rpt"/>
</dbReference>
<dbReference type="PANTHER" id="PTHR22838:SF0">
    <property type="entry name" value="WD REPEAT-CONTAINING PROTEIN 26"/>
    <property type="match status" value="1"/>
</dbReference>
<dbReference type="SMART" id="SM00320">
    <property type="entry name" value="WD40"/>
    <property type="match status" value="5"/>
</dbReference>
<evidence type="ECO:0000313" key="2">
    <source>
        <dbReference type="Proteomes" id="UP001642464"/>
    </source>
</evidence>
<name>A0ABP0HC20_9DINO</name>
<dbReference type="InterPro" id="IPR036322">
    <property type="entry name" value="WD40_repeat_dom_sf"/>
</dbReference>
<dbReference type="Proteomes" id="UP001642464">
    <property type="component" value="Unassembled WGS sequence"/>
</dbReference>
<evidence type="ECO:0000313" key="1">
    <source>
        <dbReference type="EMBL" id="CAK8987577.1"/>
    </source>
</evidence>
<dbReference type="InterPro" id="IPR051350">
    <property type="entry name" value="WD_repeat-ST_regulator"/>
</dbReference>
<sequence>MAYSESCSALSWSPDDQNLLSASNCTICLWTLPGTEARLVLSKHTDPITSVAWLPDSTHFVSASLNRCIFLWNIDGALLHRWELSCRIQDLAVTKDGSRLLVVDSEKSVKVFDLQSRNALVALPESDAVTSICVSRLRDELLVNVAQHVSALSEGPAIRLWDLSNRRVLQRYLGHFQSRFVVRSCFAGDREEMVVSGSEDAQVYIWHRHYGSLLQVLAGHSATVNTVCWVRAEKDNAWLISASDDGTLRVWGCKEEFREAPETEAALVSPPIRDRPPAIMHRAPPRLPPRSPRETLRAESPGVGSQSARSGRSARATLLTEDSDDDGLER</sequence>
<gene>
    <name evidence="1" type="ORF">SCF082_LOCUS1036</name>
</gene>
<dbReference type="InterPro" id="IPR015943">
    <property type="entry name" value="WD40/YVTN_repeat-like_dom_sf"/>
</dbReference>
<dbReference type="SUPFAM" id="SSF50978">
    <property type="entry name" value="WD40 repeat-like"/>
    <property type="match status" value="1"/>
</dbReference>
<keyword evidence="2" id="KW-1185">Reference proteome</keyword>
<proteinExistence type="predicted"/>
<comment type="caution">
    <text evidence="1">The sequence shown here is derived from an EMBL/GenBank/DDBJ whole genome shotgun (WGS) entry which is preliminary data.</text>
</comment>